<comment type="caution">
    <text evidence="2">The sequence shown here is derived from an EMBL/GenBank/DDBJ whole genome shotgun (WGS) entry which is preliminary data.</text>
</comment>
<dbReference type="CDD" id="cd02440">
    <property type="entry name" value="AdoMet_MTases"/>
    <property type="match status" value="1"/>
</dbReference>
<feature type="domain" description="Methyltransferase type 11" evidence="1">
    <location>
        <begin position="62"/>
        <end position="156"/>
    </location>
</feature>
<dbReference type="PANTHER" id="PTHR42912">
    <property type="entry name" value="METHYLTRANSFERASE"/>
    <property type="match status" value="1"/>
</dbReference>
<keyword evidence="3" id="KW-1185">Reference proteome</keyword>
<dbReference type="RefSeq" id="WP_249297830.1">
    <property type="nucleotide sequence ID" value="NZ_JACRSX010000007.1"/>
</dbReference>
<proteinExistence type="predicted"/>
<protein>
    <submittedName>
        <fullName evidence="2">Methyltransferase domain-containing protein</fullName>
    </submittedName>
</protein>
<keyword evidence="2" id="KW-0489">Methyltransferase</keyword>
<reference evidence="2 3" key="1">
    <citation type="submission" date="2020-08" db="EMBL/GenBank/DDBJ databases">
        <title>Genome public.</title>
        <authorList>
            <person name="Liu C."/>
            <person name="Sun Q."/>
        </authorList>
    </citation>
    <scope>NUCLEOTIDE SEQUENCE [LARGE SCALE GENOMIC DNA]</scope>
    <source>
        <strain evidence="2 3">NSJ-37</strain>
    </source>
</reference>
<evidence type="ECO:0000313" key="3">
    <source>
        <dbReference type="Proteomes" id="UP000606193"/>
    </source>
</evidence>
<dbReference type="Pfam" id="PF08241">
    <property type="entry name" value="Methyltransf_11"/>
    <property type="match status" value="1"/>
</dbReference>
<keyword evidence="2" id="KW-0808">Transferase</keyword>
<evidence type="ECO:0000259" key="1">
    <source>
        <dbReference type="Pfam" id="PF08241"/>
    </source>
</evidence>
<dbReference type="Proteomes" id="UP000606193">
    <property type="component" value="Unassembled WGS sequence"/>
</dbReference>
<name>A0ABR7N1C5_9FIRM</name>
<dbReference type="GO" id="GO:0032259">
    <property type="term" value="P:methylation"/>
    <property type="evidence" value="ECO:0007669"/>
    <property type="project" value="UniProtKB-KW"/>
</dbReference>
<dbReference type="InterPro" id="IPR013216">
    <property type="entry name" value="Methyltransf_11"/>
</dbReference>
<dbReference type="InterPro" id="IPR050508">
    <property type="entry name" value="Methyltransf_Superfamily"/>
</dbReference>
<sequence>MTELEKYYNKFNEDKRLTRRHGKVEYITSMKYIHQCIDELIENRQNDGNKSDTAACSEIRILDIGAGTGRYSVALAEEGYDVTAVELVKYNLGILKSKGSSVKAYQGNALKLSRFADCSFDITLLFGPMYHLYTFEDKRKALQEAKRVTRPGGRILVAYCMNEYGVLLYGFRDGNAKQCLEDGRLSQDFHCTPQEGDLYDYMRIEDIDALNRAADLKRIKIISPDGPANYMRPVLNSMDEETFELFIQYHLSVCERQDLIGAGAHTLDILER</sequence>
<dbReference type="EMBL" id="JACRSX010000007">
    <property type="protein sequence ID" value="MBC8562431.1"/>
    <property type="molecule type" value="Genomic_DNA"/>
</dbReference>
<organism evidence="2 3">
    <name type="scientific">Jutongia huaianensis</name>
    <dbReference type="NCBI Taxonomy" id="2763668"/>
    <lineage>
        <taxon>Bacteria</taxon>
        <taxon>Bacillati</taxon>
        <taxon>Bacillota</taxon>
        <taxon>Clostridia</taxon>
        <taxon>Lachnospirales</taxon>
        <taxon>Lachnospiraceae</taxon>
        <taxon>Jutongia</taxon>
    </lineage>
</organism>
<accession>A0ABR7N1C5</accession>
<dbReference type="Gene3D" id="3.40.50.150">
    <property type="entry name" value="Vaccinia Virus protein VP39"/>
    <property type="match status" value="1"/>
</dbReference>
<evidence type="ECO:0000313" key="2">
    <source>
        <dbReference type="EMBL" id="MBC8562431.1"/>
    </source>
</evidence>
<dbReference type="InterPro" id="IPR029063">
    <property type="entry name" value="SAM-dependent_MTases_sf"/>
</dbReference>
<dbReference type="GO" id="GO:0008168">
    <property type="term" value="F:methyltransferase activity"/>
    <property type="evidence" value="ECO:0007669"/>
    <property type="project" value="UniProtKB-KW"/>
</dbReference>
<gene>
    <name evidence="2" type="ORF">H8704_07285</name>
</gene>
<dbReference type="SUPFAM" id="SSF53335">
    <property type="entry name" value="S-adenosyl-L-methionine-dependent methyltransferases"/>
    <property type="match status" value="1"/>
</dbReference>